<dbReference type="AlphaFoldDB" id="A0A5R9FDY2"/>
<comment type="caution">
    <text evidence="1">The sequence shown here is derived from an EMBL/GenBank/DDBJ whole genome shotgun (WGS) entry which is preliminary data.</text>
</comment>
<gene>
    <name evidence="1" type="ORF">FE633_33445</name>
</gene>
<reference evidence="1 2" key="1">
    <citation type="submission" date="2019-05" db="EMBL/GenBank/DDBJ databases">
        <title>Streptomyces sp. NEAU-C151, a novel actinomycete isolated from soil.</title>
        <authorList>
            <person name="Han L."/>
            <person name="Jiang H."/>
        </authorList>
    </citation>
    <scope>NUCLEOTIDE SEQUENCE [LARGE SCALE GENOMIC DNA]</scope>
    <source>
        <strain evidence="1 2">NEAU-C151</strain>
    </source>
</reference>
<evidence type="ECO:0000313" key="2">
    <source>
        <dbReference type="Proteomes" id="UP000305906"/>
    </source>
</evidence>
<keyword evidence="2" id="KW-1185">Reference proteome</keyword>
<sequence>MHTRDTADAPGGAAGAGAAADADWQQCRVTLPAPHNWLVLDLTTQQPDAWARSVADEHFTADVPADVPAEWREAFAQDVLWYWVAAARQKSLCAALLTPQDSGVVAFYSVRELNVPSESLRLDVLRAEAESAEGPYFVPPRITEVELPLGAALRVHRLEPTDPDADSGSVLEGVAHYVLPRAHPTALECRLLWGAMGLGEELGKMADELAASLRLV</sequence>
<name>A0A5R9FDY2_9ACTN</name>
<protein>
    <submittedName>
        <fullName evidence="1">Uncharacterized protein</fullName>
    </submittedName>
</protein>
<evidence type="ECO:0000313" key="1">
    <source>
        <dbReference type="EMBL" id="TLS41982.1"/>
    </source>
</evidence>
<accession>A0A5R9FDY2</accession>
<dbReference type="Proteomes" id="UP000305906">
    <property type="component" value="Unassembled WGS sequence"/>
</dbReference>
<dbReference type="RefSeq" id="WP_138048920.1">
    <property type="nucleotide sequence ID" value="NZ_VBZC01000047.1"/>
</dbReference>
<proteinExistence type="predicted"/>
<organism evidence="1 2">
    <name type="scientific">Streptomyces montanus</name>
    <dbReference type="NCBI Taxonomy" id="2580423"/>
    <lineage>
        <taxon>Bacteria</taxon>
        <taxon>Bacillati</taxon>
        <taxon>Actinomycetota</taxon>
        <taxon>Actinomycetes</taxon>
        <taxon>Kitasatosporales</taxon>
        <taxon>Streptomycetaceae</taxon>
        <taxon>Streptomyces</taxon>
    </lineage>
</organism>
<dbReference type="EMBL" id="VBZC01000047">
    <property type="protein sequence ID" value="TLS41982.1"/>
    <property type="molecule type" value="Genomic_DNA"/>
</dbReference>